<proteinExistence type="predicted"/>
<sequence>MEVPIAHNSLSAQCPLFPIGYAALVSPQYLQRYPGYLDFLDRRRWKSQRWMKHSLDFMKLLTLRRYFCCVPGEINGTAHRAQFSFRVSARFSPLLCCPGFSTIPSKISRIPRFP</sequence>
<accession>A0AAV4SNS2</accession>
<dbReference type="EMBL" id="BPLR01009840">
    <property type="protein sequence ID" value="GIY34964.1"/>
    <property type="molecule type" value="Genomic_DNA"/>
</dbReference>
<keyword evidence="2" id="KW-1185">Reference proteome</keyword>
<dbReference type="Proteomes" id="UP001054945">
    <property type="component" value="Unassembled WGS sequence"/>
</dbReference>
<organism evidence="1 2">
    <name type="scientific">Caerostris extrusa</name>
    <name type="common">Bark spider</name>
    <name type="synonym">Caerostris bankana</name>
    <dbReference type="NCBI Taxonomy" id="172846"/>
    <lineage>
        <taxon>Eukaryota</taxon>
        <taxon>Metazoa</taxon>
        <taxon>Ecdysozoa</taxon>
        <taxon>Arthropoda</taxon>
        <taxon>Chelicerata</taxon>
        <taxon>Arachnida</taxon>
        <taxon>Araneae</taxon>
        <taxon>Araneomorphae</taxon>
        <taxon>Entelegynae</taxon>
        <taxon>Araneoidea</taxon>
        <taxon>Araneidae</taxon>
        <taxon>Caerostris</taxon>
    </lineage>
</organism>
<evidence type="ECO:0000313" key="2">
    <source>
        <dbReference type="Proteomes" id="UP001054945"/>
    </source>
</evidence>
<comment type="caution">
    <text evidence="1">The sequence shown here is derived from an EMBL/GenBank/DDBJ whole genome shotgun (WGS) entry which is preliminary data.</text>
</comment>
<evidence type="ECO:0000313" key="1">
    <source>
        <dbReference type="EMBL" id="GIY34964.1"/>
    </source>
</evidence>
<name>A0AAV4SNS2_CAEEX</name>
<reference evidence="1 2" key="1">
    <citation type="submission" date="2021-06" db="EMBL/GenBank/DDBJ databases">
        <title>Caerostris extrusa draft genome.</title>
        <authorList>
            <person name="Kono N."/>
            <person name="Arakawa K."/>
        </authorList>
    </citation>
    <scope>NUCLEOTIDE SEQUENCE [LARGE SCALE GENOMIC DNA]</scope>
</reference>
<gene>
    <name evidence="1" type="ORF">CEXT_293291</name>
</gene>
<protein>
    <submittedName>
        <fullName evidence="1">Uncharacterized protein</fullName>
    </submittedName>
</protein>
<dbReference type="AlphaFoldDB" id="A0AAV4SNS2"/>